<proteinExistence type="predicted"/>
<evidence type="ECO:0000259" key="1">
    <source>
        <dbReference type="Pfam" id="PF13474"/>
    </source>
</evidence>
<keyword evidence="2" id="KW-0413">Isomerase</keyword>
<dbReference type="GO" id="GO:0016853">
    <property type="term" value="F:isomerase activity"/>
    <property type="evidence" value="ECO:0007669"/>
    <property type="project" value="UniProtKB-KW"/>
</dbReference>
<evidence type="ECO:0000313" key="3">
    <source>
        <dbReference type="Proteomes" id="UP000294737"/>
    </source>
</evidence>
<dbReference type="SUPFAM" id="SSF54427">
    <property type="entry name" value="NTF2-like"/>
    <property type="match status" value="1"/>
</dbReference>
<sequence length="143" mass="15706">MPKTRKQFGSADDIEIALYDAIGRADLEALMALWADDEEIVCIHPDGTRLIGYAAIRASWEEIFSRGGVHILPLQLHASQNLMSAVHNLIEAVYTQEGTQRDVHILATNVYVKTAAGWRIVLHHASTAPGKAKTELAANNVLH</sequence>
<evidence type="ECO:0000313" key="2">
    <source>
        <dbReference type="EMBL" id="TDN94413.1"/>
    </source>
</evidence>
<organism evidence="2 3">
    <name type="scientific">Herminiimonas fonticola</name>
    <dbReference type="NCBI Taxonomy" id="303380"/>
    <lineage>
        <taxon>Bacteria</taxon>
        <taxon>Pseudomonadati</taxon>
        <taxon>Pseudomonadota</taxon>
        <taxon>Betaproteobacteria</taxon>
        <taxon>Burkholderiales</taxon>
        <taxon>Oxalobacteraceae</taxon>
        <taxon>Herminiimonas</taxon>
    </lineage>
</organism>
<dbReference type="Gene3D" id="3.10.450.50">
    <property type="match status" value="1"/>
</dbReference>
<reference evidence="2 3" key="1">
    <citation type="submission" date="2019-03" db="EMBL/GenBank/DDBJ databases">
        <title>Genomic Encyclopedia of Type Strains, Phase IV (KMG-IV): sequencing the most valuable type-strain genomes for metagenomic binning, comparative biology and taxonomic classification.</title>
        <authorList>
            <person name="Goeker M."/>
        </authorList>
    </citation>
    <scope>NUCLEOTIDE SEQUENCE [LARGE SCALE GENOMIC DNA]</scope>
    <source>
        <strain evidence="2 3">DSM 18555</strain>
    </source>
</reference>
<dbReference type="RefSeq" id="WP_112991057.1">
    <property type="nucleotide sequence ID" value="NZ_PTLZ01000001.1"/>
</dbReference>
<dbReference type="PANTHER" id="PTHR34957">
    <property type="entry name" value="NUCLEAR TRANSPORT FACTOR 2 (NTF2) FAMILY PROTEIN"/>
    <property type="match status" value="1"/>
</dbReference>
<dbReference type="Proteomes" id="UP000294737">
    <property type="component" value="Unassembled WGS sequence"/>
</dbReference>
<dbReference type="OrthoDB" id="5767026at2"/>
<feature type="domain" description="SnoaL-like" evidence="1">
    <location>
        <begin position="17"/>
        <end position="127"/>
    </location>
</feature>
<dbReference type="PANTHER" id="PTHR34957:SF1">
    <property type="entry name" value="NUCLEAR TRANSPORT FACTOR 2 (NTF2) FAMILY PROTEIN"/>
    <property type="match status" value="1"/>
</dbReference>
<dbReference type="InterPro" id="IPR032710">
    <property type="entry name" value="NTF2-like_dom_sf"/>
</dbReference>
<comment type="caution">
    <text evidence="2">The sequence shown here is derived from an EMBL/GenBank/DDBJ whole genome shotgun (WGS) entry which is preliminary data.</text>
</comment>
<dbReference type="AlphaFoldDB" id="A0A4R6GHM0"/>
<dbReference type="EMBL" id="SNWF01000004">
    <property type="protein sequence ID" value="TDN94413.1"/>
    <property type="molecule type" value="Genomic_DNA"/>
</dbReference>
<accession>A0A4R6GHM0</accession>
<keyword evidence="3" id="KW-1185">Reference proteome</keyword>
<gene>
    <name evidence="2" type="ORF">EV677_0957</name>
</gene>
<name>A0A4R6GHM0_9BURK</name>
<dbReference type="Pfam" id="PF13474">
    <property type="entry name" value="SnoaL_3"/>
    <property type="match status" value="1"/>
</dbReference>
<protein>
    <submittedName>
        <fullName evidence="2">Ketosteroid isomerase-like protein</fullName>
    </submittedName>
</protein>
<dbReference type="InterPro" id="IPR037401">
    <property type="entry name" value="SnoaL-like"/>
</dbReference>